<organism evidence="2 3">
    <name type="scientific">Methylotenera oryzisoli</name>
    <dbReference type="NCBI Taxonomy" id="2080758"/>
    <lineage>
        <taxon>Bacteria</taxon>
        <taxon>Pseudomonadati</taxon>
        <taxon>Pseudomonadota</taxon>
        <taxon>Betaproteobacteria</taxon>
        <taxon>Nitrosomonadales</taxon>
        <taxon>Methylophilaceae</taxon>
        <taxon>Methylotenera</taxon>
    </lineage>
</organism>
<dbReference type="AlphaFoldDB" id="A0A4Y9VTV4"/>
<proteinExistence type="predicted"/>
<evidence type="ECO:0000313" key="3">
    <source>
        <dbReference type="Proteomes" id="UP000297706"/>
    </source>
</evidence>
<dbReference type="InterPro" id="IPR009492">
    <property type="entry name" value="TniQ"/>
</dbReference>
<dbReference type="RefSeq" id="WP_135276582.1">
    <property type="nucleotide sequence ID" value="NZ_PQVH01000005.1"/>
</dbReference>
<dbReference type="EMBL" id="PQVH01000005">
    <property type="protein sequence ID" value="TFW72545.1"/>
    <property type="molecule type" value="Genomic_DNA"/>
</dbReference>
<evidence type="ECO:0000259" key="1">
    <source>
        <dbReference type="Pfam" id="PF06527"/>
    </source>
</evidence>
<dbReference type="OrthoDB" id="470139at2"/>
<sequence length="558" mass="64585">MIAIPYLPKPYPDEILGSWLSSIRLHNGEGTWSSLLVAAGFQRWLKAPYFDLFQTSPQNELLFQLLGKTRASVWMELTTLPYWITFDGLINHQPEKHFNEADIEISNVTGRVDNFFRLTQNGNSTGTLKIPHFCPVCVSEDYEEYGEPYWHRAHQLPNVTACHKHQCKLMDRCRACGLVIAPIQRKLINPLKLKCTCDHLLSSVEADSFNMSEVDITIAKLSFEALTVDNRNWNNKDVRNFILESIGTKSWVPIIKQAFGKSHQVTKHSRVKWRQVKAPDCAALLVAKNISFQSAVEGFRRHASDATQNQEQIERSVTSYRIDKLTVDFARKELLKQISLHPNKPPSHYRNLYWFLKINDYEWLIKLLPSAAKTKLPTIEQDRNIILKLMESDAPSIETLYRKSLGRCPGIRARIRDKSWVDQQLKMIQIKKARQVDQKRNAIRQEQKNHLLESLHRYVKNEKRPKRITRPQLAHASGMTHSQVDYLLIEFPEIEKEILKINNDKQNRTLIWAINTLKAEGKSLGLSEIYRVAKLPATKDVQKDLARILQSETIVPLW</sequence>
<reference evidence="2 3" key="1">
    <citation type="submission" date="2018-02" db="EMBL/GenBank/DDBJ databases">
        <title>A novel lanthanide dependent methylotroph, Methylotenera sp. La3113.</title>
        <authorList>
            <person name="Lv H."/>
            <person name="Tani A."/>
        </authorList>
    </citation>
    <scope>NUCLEOTIDE SEQUENCE [LARGE SCALE GENOMIC DNA]</scope>
    <source>
        <strain evidence="2 3">La3113</strain>
    </source>
</reference>
<accession>A0A4Y9VTV4</accession>
<protein>
    <recommendedName>
        <fullName evidence="1">TniQ domain-containing protein</fullName>
    </recommendedName>
</protein>
<evidence type="ECO:0000313" key="2">
    <source>
        <dbReference type="EMBL" id="TFW72545.1"/>
    </source>
</evidence>
<comment type="caution">
    <text evidence="2">The sequence shown here is derived from an EMBL/GenBank/DDBJ whole genome shotgun (WGS) entry which is preliminary data.</text>
</comment>
<gene>
    <name evidence="2" type="ORF">C3Y98_02760</name>
</gene>
<dbReference type="Pfam" id="PF06527">
    <property type="entry name" value="TniQ"/>
    <property type="match status" value="1"/>
</dbReference>
<feature type="domain" description="TniQ" evidence="1">
    <location>
        <begin position="5"/>
        <end position="169"/>
    </location>
</feature>
<name>A0A4Y9VTV4_9PROT</name>
<keyword evidence="3" id="KW-1185">Reference proteome</keyword>
<dbReference type="Proteomes" id="UP000297706">
    <property type="component" value="Unassembled WGS sequence"/>
</dbReference>